<dbReference type="PIRSF" id="PIRSF001563">
    <property type="entry name" value="Folylpolyglu_synth"/>
    <property type="match status" value="1"/>
</dbReference>
<dbReference type="Proteomes" id="UP000826540">
    <property type="component" value="Chromosome"/>
</dbReference>
<dbReference type="PANTHER" id="PTHR11136:SF0">
    <property type="entry name" value="DIHYDROFOLATE SYNTHETASE-RELATED"/>
    <property type="match status" value="1"/>
</dbReference>
<feature type="domain" description="Mur ligase central" evidence="12">
    <location>
        <begin position="41"/>
        <end position="274"/>
    </location>
</feature>
<dbReference type="InterPro" id="IPR036565">
    <property type="entry name" value="Mur-like_cat_sf"/>
</dbReference>
<keyword evidence="3 10" id="KW-0436">Ligase</keyword>
<dbReference type="Pfam" id="PF08245">
    <property type="entry name" value="Mur_ligase_M"/>
    <property type="match status" value="1"/>
</dbReference>
<feature type="domain" description="Mur ligase C-terminal" evidence="11">
    <location>
        <begin position="301"/>
        <end position="441"/>
    </location>
</feature>
<evidence type="ECO:0000313" key="13">
    <source>
        <dbReference type="EMBL" id="QYX31652.1"/>
    </source>
</evidence>
<dbReference type="PANTHER" id="PTHR11136">
    <property type="entry name" value="FOLYLPOLYGLUTAMATE SYNTHASE-RELATED"/>
    <property type="match status" value="1"/>
</dbReference>
<keyword evidence="6 10" id="KW-0067">ATP-binding</keyword>
<dbReference type="PROSITE" id="PS01011">
    <property type="entry name" value="FOLYLPOLYGLU_SYNT_1"/>
    <property type="match status" value="1"/>
</dbReference>
<dbReference type="Pfam" id="PF02875">
    <property type="entry name" value="Mur_ligase_C"/>
    <property type="match status" value="1"/>
</dbReference>
<evidence type="ECO:0000256" key="4">
    <source>
        <dbReference type="ARBA" id="ARBA00022723"/>
    </source>
</evidence>
<evidence type="ECO:0000256" key="1">
    <source>
        <dbReference type="ARBA" id="ARBA00008276"/>
    </source>
</evidence>
<dbReference type="InterPro" id="IPR018109">
    <property type="entry name" value="Folylpolyglutamate_synth_CS"/>
</dbReference>
<dbReference type="SUPFAM" id="SSF53623">
    <property type="entry name" value="MurD-like peptide ligases, catalytic domain"/>
    <property type="match status" value="1"/>
</dbReference>
<dbReference type="RefSeq" id="WP_220609665.1">
    <property type="nucleotide sequence ID" value="NZ_CP080598.1"/>
</dbReference>
<protein>
    <recommendedName>
        <fullName evidence="2">tetrahydrofolate synthase</fullName>
        <ecNumber evidence="2">6.3.2.17</ecNumber>
    </recommendedName>
    <alternativeName>
        <fullName evidence="8">Tetrahydrofolylpolyglutamate synthase</fullName>
    </alternativeName>
</protein>
<keyword evidence="4" id="KW-0479">Metal-binding</keyword>
<dbReference type="InterPro" id="IPR001645">
    <property type="entry name" value="Folylpolyglutamate_synth"/>
</dbReference>
<evidence type="ECO:0000256" key="7">
    <source>
        <dbReference type="ARBA" id="ARBA00022842"/>
    </source>
</evidence>
<name>A0ABX8WYV1_9CYAN</name>
<gene>
    <name evidence="13" type="ORF">K2F26_23185</name>
</gene>
<dbReference type="InterPro" id="IPR004101">
    <property type="entry name" value="Mur_ligase_C"/>
</dbReference>
<comment type="catalytic activity">
    <reaction evidence="9">
        <text>(6S)-5,6,7,8-tetrahydrofolyl-(gamma-L-Glu)(n) + L-glutamate + ATP = (6S)-5,6,7,8-tetrahydrofolyl-(gamma-L-Glu)(n+1) + ADP + phosphate + H(+)</text>
        <dbReference type="Rhea" id="RHEA:10580"/>
        <dbReference type="Rhea" id="RHEA-COMP:14738"/>
        <dbReference type="Rhea" id="RHEA-COMP:14740"/>
        <dbReference type="ChEBI" id="CHEBI:15378"/>
        <dbReference type="ChEBI" id="CHEBI:29985"/>
        <dbReference type="ChEBI" id="CHEBI:30616"/>
        <dbReference type="ChEBI" id="CHEBI:43474"/>
        <dbReference type="ChEBI" id="CHEBI:141005"/>
        <dbReference type="ChEBI" id="CHEBI:456216"/>
        <dbReference type="EC" id="6.3.2.17"/>
    </reaction>
</comment>
<dbReference type="Gene3D" id="3.40.1190.10">
    <property type="entry name" value="Mur-like, catalytic domain"/>
    <property type="match status" value="1"/>
</dbReference>
<keyword evidence="7" id="KW-0460">Magnesium</keyword>
<evidence type="ECO:0000313" key="14">
    <source>
        <dbReference type="Proteomes" id="UP000826540"/>
    </source>
</evidence>
<dbReference type="SUPFAM" id="SSF53244">
    <property type="entry name" value="MurD-like peptide ligases, peptide-binding domain"/>
    <property type="match status" value="1"/>
</dbReference>
<evidence type="ECO:0000256" key="10">
    <source>
        <dbReference type="PIRNR" id="PIRNR001563"/>
    </source>
</evidence>
<accession>A0ABX8WYV1</accession>
<dbReference type="InterPro" id="IPR036615">
    <property type="entry name" value="Mur_ligase_C_dom_sf"/>
</dbReference>
<evidence type="ECO:0000259" key="11">
    <source>
        <dbReference type="Pfam" id="PF02875"/>
    </source>
</evidence>
<evidence type="ECO:0000256" key="2">
    <source>
        <dbReference type="ARBA" id="ARBA00013025"/>
    </source>
</evidence>
<reference evidence="13 14" key="1">
    <citation type="journal article" date="2022" name="J. Am. Chem. Soc.">
        <title>Biosynthesis of Guanitoxin Enables Global Environmental Detection in Freshwater Cyanobacteria.</title>
        <authorList>
            <person name="Lima S.T."/>
            <person name="Fallon T.R."/>
            <person name="Cordoza J.L."/>
            <person name="Chekan J.R."/>
            <person name="Delbaje E."/>
            <person name="Hopiavuori A.R."/>
            <person name="Alvarenga D.O."/>
            <person name="Wood S.M."/>
            <person name="Luhavaya H."/>
            <person name="Baumgartner J.T."/>
            <person name="Dorr F.A."/>
            <person name="Etchegaray A."/>
            <person name="Pinto E."/>
            <person name="McKinnie S.M.K."/>
            <person name="Fiore M.F."/>
            <person name="Moore B.S."/>
        </authorList>
    </citation>
    <scope>NUCLEOTIDE SEQUENCE [LARGE SCALE GENOMIC DNA]</scope>
    <source>
        <strain evidence="13 14">ITEP-024</strain>
    </source>
</reference>
<sequence>MNIDSLLQPFQHFGVNLELSRIVKLLANLDNPHQKVPVIHVAGTNGKGSVCAYLSSVLTEAGYRTGRYTSPHLIDWHERICVNEQPINSENLSQLIHKVKAAIDENEESPTQFEVITASAWLYFAQQKVDIAVVEVGLGGRLDATNVCEKPLVTVITSISREHWQQLGPTISDIAKEKAGIIKAGCPVIMGPLPEDAEKVIIFKSLELQSPLFTPQPAKEISPEWAEYQTIKNEKLEIKNDIQNSPKINSETIKYPLPLKGQIQLTNSALALATLEILQQQGWEISEQAIIKGIEKTKWPGRMQWFNWKNKQNNHDYQLLIDGAHNPASAAVLRNYIDSLTPPRKQGGEYNSITWVMGMLATKDHGDIFQELLKTGDKLYLVPVPDSNYANLADLKKLAFEICPDLGFCSIYEDVFPALDAAFTISENAENKDNLVVLCGSLYLIGYFLGNS</sequence>
<comment type="similarity">
    <text evidence="1 10">Belongs to the folylpolyglutamate synthase family.</text>
</comment>
<dbReference type="Gene3D" id="3.90.190.20">
    <property type="entry name" value="Mur ligase, C-terminal domain"/>
    <property type="match status" value="1"/>
</dbReference>
<proteinExistence type="inferred from homology"/>
<evidence type="ECO:0000256" key="8">
    <source>
        <dbReference type="ARBA" id="ARBA00030592"/>
    </source>
</evidence>
<organism evidence="13 14">
    <name type="scientific">Sphaerospermopsis torques-reginae ITEP-024</name>
    <dbReference type="NCBI Taxonomy" id="984208"/>
    <lineage>
        <taxon>Bacteria</taxon>
        <taxon>Bacillati</taxon>
        <taxon>Cyanobacteriota</taxon>
        <taxon>Cyanophyceae</taxon>
        <taxon>Nostocales</taxon>
        <taxon>Aphanizomenonaceae</taxon>
        <taxon>Sphaerospermopsis</taxon>
        <taxon>Sphaerospermopsis torques-reginae</taxon>
    </lineage>
</organism>
<dbReference type="EC" id="6.3.2.17" evidence="2"/>
<dbReference type="NCBIfam" id="TIGR01499">
    <property type="entry name" value="folC"/>
    <property type="match status" value="1"/>
</dbReference>
<keyword evidence="5 10" id="KW-0547">Nucleotide-binding</keyword>
<evidence type="ECO:0000256" key="5">
    <source>
        <dbReference type="ARBA" id="ARBA00022741"/>
    </source>
</evidence>
<evidence type="ECO:0000256" key="3">
    <source>
        <dbReference type="ARBA" id="ARBA00022598"/>
    </source>
</evidence>
<evidence type="ECO:0000256" key="6">
    <source>
        <dbReference type="ARBA" id="ARBA00022840"/>
    </source>
</evidence>
<dbReference type="EMBL" id="CP080598">
    <property type="protein sequence ID" value="QYX31652.1"/>
    <property type="molecule type" value="Genomic_DNA"/>
</dbReference>
<dbReference type="InterPro" id="IPR013221">
    <property type="entry name" value="Mur_ligase_cen"/>
</dbReference>
<evidence type="ECO:0000259" key="12">
    <source>
        <dbReference type="Pfam" id="PF08245"/>
    </source>
</evidence>
<keyword evidence="14" id="KW-1185">Reference proteome</keyword>
<evidence type="ECO:0000256" key="9">
    <source>
        <dbReference type="ARBA" id="ARBA00047493"/>
    </source>
</evidence>